<dbReference type="Proteomes" id="UP000256980">
    <property type="component" value="Unassembled WGS sequence"/>
</dbReference>
<evidence type="ECO:0000256" key="2">
    <source>
        <dbReference type="SAM" id="Phobius"/>
    </source>
</evidence>
<keyword evidence="1" id="KW-0175">Coiled coil</keyword>
<comment type="caution">
    <text evidence="3">The sequence shown here is derived from an EMBL/GenBank/DDBJ whole genome shotgun (WGS) entry which is preliminary data.</text>
</comment>
<dbReference type="RefSeq" id="WP_115818209.1">
    <property type="nucleotide sequence ID" value="NZ_QRDV01000007.1"/>
</dbReference>
<name>A0A3D9H0K2_9FLAO</name>
<accession>A0A3D9H0K2</accession>
<gene>
    <name evidence="3" type="ORF">DFQ10_107223</name>
</gene>
<organism evidence="3 4">
    <name type="scientific">Winogradskyella eximia</name>
    <dbReference type="NCBI Taxonomy" id="262006"/>
    <lineage>
        <taxon>Bacteria</taxon>
        <taxon>Pseudomonadati</taxon>
        <taxon>Bacteroidota</taxon>
        <taxon>Flavobacteriia</taxon>
        <taxon>Flavobacteriales</taxon>
        <taxon>Flavobacteriaceae</taxon>
        <taxon>Winogradskyella</taxon>
    </lineage>
</organism>
<dbReference type="OrthoDB" id="1467719at2"/>
<keyword evidence="2" id="KW-0812">Transmembrane</keyword>
<protein>
    <submittedName>
        <fullName evidence="3">Septum formation initiator</fullName>
    </submittedName>
</protein>
<keyword evidence="4" id="KW-1185">Reference proteome</keyword>
<dbReference type="InterPro" id="IPR007060">
    <property type="entry name" value="FtsL/DivIC"/>
</dbReference>
<feature type="transmembrane region" description="Helical" evidence="2">
    <location>
        <begin position="12"/>
        <end position="30"/>
    </location>
</feature>
<reference evidence="3 4" key="1">
    <citation type="submission" date="2018-07" db="EMBL/GenBank/DDBJ databases">
        <title>Genomic Encyclopedia of Type Strains, Phase III (KMG-III): the genomes of soil and plant-associated and newly described type strains.</title>
        <authorList>
            <person name="Whitman W."/>
        </authorList>
    </citation>
    <scope>NUCLEOTIDE SEQUENCE [LARGE SCALE GENOMIC DNA]</scope>
    <source>
        <strain evidence="3 4">CECT 7946</strain>
    </source>
</reference>
<dbReference type="EMBL" id="QRDV01000007">
    <property type="protein sequence ID" value="RED43034.1"/>
    <property type="molecule type" value="Genomic_DNA"/>
</dbReference>
<sequence>MTLFNSKYIKPFKNIYTIVLIVFVVWMMFFDAHSWLFHHELNTDIEELEYQKEHYKNEMAKDNKAIKELSTEEGIERTARENYYMKKSNEDIYIIEYEDSIAKQKQNE</sequence>
<evidence type="ECO:0000256" key="1">
    <source>
        <dbReference type="SAM" id="Coils"/>
    </source>
</evidence>
<dbReference type="Pfam" id="PF04977">
    <property type="entry name" value="DivIC"/>
    <property type="match status" value="1"/>
</dbReference>
<evidence type="ECO:0000313" key="4">
    <source>
        <dbReference type="Proteomes" id="UP000256980"/>
    </source>
</evidence>
<dbReference type="AlphaFoldDB" id="A0A3D9H0K2"/>
<keyword evidence="2" id="KW-1133">Transmembrane helix</keyword>
<keyword evidence="2" id="KW-0472">Membrane</keyword>
<evidence type="ECO:0000313" key="3">
    <source>
        <dbReference type="EMBL" id="RED43034.1"/>
    </source>
</evidence>
<feature type="coiled-coil region" evidence="1">
    <location>
        <begin position="38"/>
        <end position="72"/>
    </location>
</feature>
<proteinExistence type="predicted"/>